<dbReference type="PANTHER" id="PTHR39186:SF1">
    <property type="entry name" value="DUF2071 DOMAIN-CONTAINING PROTEIN"/>
    <property type="match status" value="1"/>
</dbReference>
<reference evidence="1 2" key="1">
    <citation type="submission" date="2019-02" db="EMBL/GenBank/DDBJ databases">
        <title>Deep-cultivation of Planctomycetes and their phenomic and genomic characterization uncovers novel biology.</title>
        <authorList>
            <person name="Wiegand S."/>
            <person name="Jogler M."/>
            <person name="Boedeker C."/>
            <person name="Pinto D."/>
            <person name="Vollmers J."/>
            <person name="Rivas-Marin E."/>
            <person name="Kohn T."/>
            <person name="Peeters S.H."/>
            <person name="Heuer A."/>
            <person name="Rast P."/>
            <person name="Oberbeckmann S."/>
            <person name="Bunk B."/>
            <person name="Jeske O."/>
            <person name="Meyerdierks A."/>
            <person name="Storesund J.E."/>
            <person name="Kallscheuer N."/>
            <person name="Luecker S."/>
            <person name="Lage O.M."/>
            <person name="Pohl T."/>
            <person name="Merkel B.J."/>
            <person name="Hornburger P."/>
            <person name="Mueller R.-W."/>
            <person name="Bruemmer F."/>
            <person name="Labrenz M."/>
            <person name="Spormann A.M."/>
            <person name="Op den Camp H."/>
            <person name="Overmann J."/>
            <person name="Amann R."/>
            <person name="Jetten M.S.M."/>
            <person name="Mascher T."/>
            <person name="Medema M.H."/>
            <person name="Devos D.P."/>
            <person name="Kaster A.-K."/>
            <person name="Ovreas L."/>
            <person name="Rohde M."/>
            <person name="Galperin M.Y."/>
            <person name="Jogler C."/>
        </authorList>
    </citation>
    <scope>NUCLEOTIDE SEQUENCE [LARGE SCALE GENOMIC DNA]</scope>
    <source>
        <strain evidence="1 2">Pla110</strain>
    </source>
</reference>
<keyword evidence="2" id="KW-1185">Reference proteome</keyword>
<evidence type="ECO:0000313" key="1">
    <source>
        <dbReference type="EMBL" id="QDU80683.1"/>
    </source>
</evidence>
<proteinExistence type="predicted"/>
<evidence type="ECO:0008006" key="3">
    <source>
        <dbReference type="Google" id="ProtNLM"/>
    </source>
</evidence>
<dbReference type="AlphaFoldDB" id="A0A518CN96"/>
<gene>
    <name evidence="1" type="ORF">Pla110_24150</name>
</gene>
<evidence type="ECO:0000313" key="2">
    <source>
        <dbReference type="Proteomes" id="UP000317178"/>
    </source>
</evidence>
<dbReference type="InterPro" id="IPR023375">
    <property type="entry name" value="ADC_dom_sf"/>
</dbReference>
<dbReference type="EMBL" id="CP036281">
    <property type="protein sequence ID" value="QDU80683.1"/>
    <property type="molecule type" value="Genomic_DNA"/>
</dbReference>
<dbReference type="KEGG" id="plon:Pla110_24150"/>
<name>A0A518CN96_9PLAN</name>
<dbReference type="InterPro" id="IPR018644">
    <property type="entry name" value="DUF2071"/>
</dbReference>
<sequence length="250" mass="28840">MPEFDRLAPTRRPNEKPVGFQAWKNLFFLHWTVPVEIIRAAVPAPLELDLYQGNAWLGIVPFQMRSVRPAWLPPVPGMSNFLETNVRTYVHYRGEPGVWFFSLDANATIATLVARYCWNLNYCRGRLTLKEQSDLFQWTGRRWWPGSEFGECGYDIQIELDPTQKEFQTAIAGSFEHFLVERYLLFTQTKAGRLLRGQVHHHPYRFQTVKAAHYTGTLEKPLALPALAETPDHTLFSPGVSVEMFKLSEV</sequence>
<dbReference type="SUPFAM" id="SSF160104">
    <property type="entry name" value="Acetoacetate decarboxylase-like"/>
    <property type="match status" value="1"/>
</dbReference>
<dbReference type="Gene3D" id="2.40.400.10">
    <property type="entry name" value="Acetoacetate decarboxylase-like"/>
    <property type="match status" value="1"/>
</dbReference>
<accession>A0A518CN96</accession>
<dbReference type="PANTHER" id="PTHR39186">
    <property type="entry name" value="DUF2071 FAMILY PROTEIN"/>
    <property type="match status" value="1"/>
</dbReference>
<dbReference type="Proteomes" id="UP000317178">
    <property type="component" value="Chromosome"/>
</dbReference>
<organism evidence="1 2">
    <name type="scientific">Polystyrenella longa</name>
    <dbReference type="NCBI Taxonomy" id="2528007"/>
    <lineage>
        <taxon>Bacteria</taxon>
        <taxon>Pseudomonadati</taxon>
        <taxon>Planctomycetota</taxon>
        <taxon>Planctomycetia</taxon>
        <taxon>Planctomycetales</taxon>
        <taxon>Planctomycetaceae</taxon>
        <taxon>Polystyrenella</taxon>
    </lineage>
</organism>
<protein>
    <recommendedName>
        <fullName evidence="3">DUF2071 domain-containing protein</fullName>
    </recommendedName>
</protein>
<dbReference type="Pfam" id="PF09844">
    <property type="entry name" value="DUF2071"/>
    <property type="match status" value="1"/>
</dbReference>